<reference evidence="3 4" key="1">
    <citation type="submission" date="2023-02" db="EMBL/GenBank/DDBJ databases">
        <title>Streptomyces sp. SCA4-21 with antifungal activity against Fusarium oxysporum f. sp. cubense, Streptomyces sp. SCA2-17 with antifungal activity against Fusarium oxysporum f. sp. cubense.</title>
        <authorList>
            <person name="Qi D."/>
        </authorList>
    </citation>
    <scope>NUCLEOTIDE SEQUENCE [LARGE SCALE GENOMIC DNA]</scope>
    <source>
        <strain evidence="3 4">SCA4-21</strain>
    </source>
</reference>
<dbReference type="RefSeq" id="WP_311035827.1">
    <property type="nucleotide sequence ID" value="NZ_CP117522.1"/>
</dbReference>
<protein>
    <submittedName>
        <fullName evidence="3">DUF397 domain-containing protein</fullName>
    </submittedName>
</protein>
<evidence type="ECO:0000259" key="2">
    <source>
        <dbReference type="Pfam" id="PF04149"/>
    </source>
</evidence>
<gene>
    <name evidence="3" type="ORF">PS467_15820</name>
</gene>
<feature type="domain" description="DUF397" evidence="2">
    <location>
        <begin position="8"/>
        <end position="47"/>
    </location>
</feature>
<keyword evidence="4" id="KW-1185">Reference proteome</keyword>
<name>A0ABY9UVV9_9ACTN</name>
<accession>A0ABY9UVV9</accession>
<dbReference type="Proteomes" id="UP001305606">
    <property type="component" value="Chromosome"/>
</dbReference>
<proteinExistence type="predicted"/>
<organism evidence="3 4">
    <name type="scientific">Streptomyces luomodiensis</name>
    <dbReference type="NCBI Taxonomy" id="3026192"/>
    <lineage>
        <taxon>Bacteria</taxon>
        <taxon>Bacillati</taxon>
        <taxon>Actinomycetota</taxon>
        <taxon>Actinomycetes</taxon>
        <taxon>Kitasatosporales</taxon>
        <taxon>Streptomycetaceae</taxon>
        <taxon>Streptomyces</taxon>
    </lineage>
</organism>
<dbReference type="InterPro" id="IPR007278">
    <property type="entry name" value="DUF397"/>
</dbReference>
<dbReference type="EMBL" id="CP117522">
    <property type="protein sequence ID" value="WNE96694.1"/>
    <property type="molecule type" value="Genomic_DNA"/>
</dbReference>
<evidence type="ECO:0000313" key="3">
    <source>
        <dbReference type="EMBL" id="WNE96694.1"/>
    </source>
</evidence>
<evidence type="ECO:0000256" key="1">
    <source>
        <dbReference type="SAM" id="MobiDB-lite"/>
    </source>
</evidence>
<feature type="region of interest" description="Disordered" evidence="1">
    <location>
        <begin position="40"/>
        <end position="67"/>
    </location>
</feature>
<sequence length="67" mass="6990">MSTLFNRRKSSFSGAQDPDCVEFARGASAVLLRESDAPCTILTSTPPASPPSSSASRRAGGLDHLIP</sequence>
<feature type="compositionally biased region" description="Low complexity" evidence="1">
    <location>
        <begin position="43"/>
        <end position="56"/>
    </location>
</feature>
<dbReference type="Pfam" id="PF04149">
    <property type="entry name" value="DUF397"/>
    <property type="match status" value="1"/>
</dbReference>
<evidence type="ECO:0000313" key="4">
    <source>
        <dbReference type="Proteomes" id="UP001305606"/>
    </source>
</evidence>